<evidence type="ECO:0000256" key="1">
    <source>
        <dbReference type="SAM" id="MobiDB-lite"/>
    </source>
</evidence>
<dbReference type="PANTHER" id="PTHR11895:SF151">
    <property type="entry name" value="GLUTAMYL-TRNA(GLN) AMIDOTRANSFERASE SUBUNIT A"/>
    <property type="match status" value="1"/>
</dbReference>
<evidence type="ECO:0000259" key="2">
    <source>
        <dbReference type="Pfam" id="PF01425"/>
    </source>
</evidence>
<reference evidence="3" key="1">
    <citation type="submission" date="2018-05" db="EMBL/GenBank/DDBJ databases">
        <authorList>
            <person name="Lanie J.A."/>
            <person name="Ng W.-L."/>
            <person name="Kazmierczak K.M."/>
            <person name="Andrzejewski T.M."/>
            <person name="Davidsen T.M."/>
            <person name="Wayne K.J."/>
            <person name="Tettelin H."/>
            <person name="Glass J.I."/>
            <person name="Rusch D."/>
            <person name="Podicherti R."/>
            <person name="Tsui H.-C.T."/>
            <person name="Winkler M.E."/>
        </authorList>
    </citation>
    <scope>NUCLEOTIDE SEQUENCE</scope>
</reference>
<feature type="domain" description="Amidase" evidence="2">
    <location>
        <begin position="7"/>
        <end position="350"/>
    </location>
</feature>
<evidence type="ECO:0000313" key="3">
    <source>
        <dbReference type="EMBL" id="SVC11303.1"/>
    </source>
</evidence>
<organism evidence="3">
    <name type="scientific">marine metagenome</name>
    <dbReference type="NCBI Taxonomy" id="408172"/>
    <lineage>
        <taxon>unclassified sequences</taxon>
        <taxon>metagenomes</taxon>
        <taxon>ecological metagenomes</taxon>
    </lineage>
</organism>
<accession>A0A382JJF4</accession>
<dbReference type="Pfam" id="PF01425">
    <property type="entry name" value="Amidase"/>
    <property type="match status" value="1"/>
</dbReference>
<dbReference type="PANTHER" id="PTHR11895">
    <property type="entry name" value="TRANSAMIDASE"/>
    <property type="match status" value="1"/>
</dbReference>
<feature type="non-terminal residue" evidence="3">
    <location>
        <position position="1"/>
    </location>
</feature>
<dbReference type="InterPro" id="IPR023631">
    <property type="entry name" value="Amidase_dom"/>
</dbReference>
<dbReference type="GO" id="GO:0003824">
    <property type="term" value="F:catalytic activity"/>
    <property type="evidence" value="ECO:0007669"/>
    <property type="project" value="InterPro"/>
</dbReference>
<dbReference type="Gene3D" id="3.90.1300.10">
    <property type="entry name" value="Amidase signature (AS) domain"/>
    <property type="match status" value="1"/>
</dbReference>
<dbReference type="SUPFAM" id="SSF75304">
    <property type="entry name" value="Amidase signature (AS) enzymes"/>
    <property type="match status" value="1"/>
</dbReference>
<gene>
    <name evidence="3" type="ORF">METZ01_LOCUS264157</name>
</gene>
<feature type="region of interest" description="Disordered" evidence="1">
    <location>
        <begin position="69"/>
        <end position="88"/>
    </location>
</feature>
<protein>
    <recommendedName>
        <fullName evidence="2">Amidase domain-containing protein</fullName>
    </recommendedName>
</protein>
<dbReference type="AlphaFoldDB" id="A0A382JJF4"/>
<name>A0A382JJF4_9ZZZZ</name>
<dbReference type="EMBL" id="UINC01074278">
    <property type="protein sequence ID" value="SVC11303.1"/>
    <property type="molecule type" value="Genomic_DNA"/>
</dbReference>
<proteinExistence type="predicted"/>
<dbReference type="InterPro" id="IPR000120">
    <property type="entry name" value="Amidase"/>
</dbReference>
<sequence length="362" mass="38360">RLVLNESLYGLPLGIKDIIDTADMPTTYGSAAYPSNQTTHDAACVSLARAAGGIPLGKTVTTEFAYFEPGNTTNPHNPNHTPGGSSSGSAAAVADFMVPLAFGTQTGGSVIRPASYCGVVGYKATYGALPMYGVKALAHDLDTLGWFCREVADIDLMRAALIGTPIGVEARQPRIGLCRTHEWEQADPDSQTAVLNAARSLEAAGAKVCDVNLPTVFADLVSRQKIVMAQNAARDLSFEYNQLRDRLSSHVVDLIEQGLSVEFKNYQAALAAATNGRVALGKIFQGVDVLLCPSAPGEAPEGLQSTGDPIHNRMWTLLGNPCINLPGHLGTHGLPVGVQAVGAMGRDENLISFCKWMERKIV</sequence>
<dbReference type="InterPro" id="IPR036928">
    <property type="entry name" value="AS_sf"/>
</dbReference>